<reference evidence="1" key="1">
    <citation type="submission" date="2021-06" db="EMBL/GenBank/DDBJ databases">
        <title>Parelaphostrongylus tenuis whole genome reference sequence.</title>
        <authorList>
            <person name="Garwood T.J."/>
            <person name="Larsen P.A."/>
            <person name="Fountain-Jones N.M."/>
            <person name="Garbe J.R."/>
            <person name="Macchietto M.G."/>
            <person name="Kania S.A."/>
            <person name="Gerhold R.W."/>
            <person name="Richards J.E."/>
            <person name="Wolf T.M."/>
        </authorList>
    </citation>
    <scope>NUCLEOTIDE SEQUENCE</scope>
    <source>
        <strain evidence="1">MNPRO001-30</strain>
        <tissue evidence="1">Meninges</tissue>
    </source>
</reference>
<evidence type="ECO:0000313" key="2">
    <source>
        <dbReference type="EMBL" id="KAJ1361776.1"/>
    </source>
</evidence>
<organism evidence="1 3">
    <name type="scientific">Parelaphostrongylus tenuis</name>
    <name type="common">Meningeal worm</name>
    <dbReference type="NCBI Taxonomy" id="148309"/>
    <lineage>
        <taxon>Eukaryota</taxon>
        <taxon>Metazoa</taxon>
        <taxon>Ecdysozoa</taxon>
        <taxon>Nematoda</taxon>
        <taxon>Chromadorea</taxon>
        <taxon>Rhabditida</taxon>
        <taxon>Rhabditina</taxon>
        <taxon>Rhabditomorpha</taxon>
        <taxon>Strongyloidea</taxon>
        <taxon>Metastrongylidae</taxon>
        <taxon>Parelaphostrongylus</taxon>
    </lineage>
</organism>
<dbReference type="Proteomes" id="UP001196413">
    <property type="component" value="Unassembled WGS sequence"/>
</dbReference>
<dbReference type="AlphaFoldDB" id="A0AAD5N7I1"/>
<sequence length="111" mass="12587">MRSTNVRALGLAWAQDESGMRGCKRHEWDRKWSVLIRRERHGRVVEIVVAAHVGPSSTPSAVSSTQKQRLVERHIAAILDIARRLAQPVYNDVHEEDDKTNGMLEVFGFAQ</sequence>
<protein>
    <submittedName>
        <fullName evidence="1">Uncharacterized protein</fullName>
    </submittedName>
</protein>
<comment type="caution">
    <text evidence="1">The sequence shown here is derived from an EMBL/GenBank/DDBJ whole genome shotgun (WGS) entry which is preliminary data.</text>
</comment>
<dbReference type="EMBL" id="JAHQIW010004269">
    <property type="protein sequence ID" value="KAJ1361774.1"/>
    <property type="molecule type" value="Genomic_DNA"/>
</dbReference>
<accession>A0AAD5N7I1</accession>
<proteinExistence type="predicted"/>
<gene>
    <name evidence="1" type="ORF">KIN20_021109</name>
    <name evidence="2" type="ORF">KIN20_021113</name>
</gene>
<dbReference type="EMBL" id="JAHQIW010004269">
    <property type="protein sequence ID" value="KAJ1361776.1"/>
    <property type="molecule type" value="Genomic_DNA"/>
</dbReference>
<name>A0AAD5N7I1_PARTN</name>
<evidence type="ECO:0000313" key="1">
    <source>
        <dbReference type="EMBL" id="KAJ1361774.1"/>
    </source>
</evidence>
<evidence type="ECO:0000313" key="3">
    <source>
        <dbReference type="Proteomes" id="UP001196413"/>
    </source>
</evidence>
<keyword evidence="3" id="KW-1185">Reference proteome</keyword>